<accession>A0A3D9L628</accession>
<name>A0A3D9L628_MARFU</name>
<sequence length="516" mass="57346">MKQMTLLAVIAIWLTGCIEDSFVSDSLYESDPQAPSGLSYAPMVNAREYSVMLSAPPTYNSYGAIPTFEILKVKDGDGAVVPEDTVSKYFTILNYSVDTVVVDDDGYFVNEAGDTIRQYTAINSQDIGRIQIASNNPLKEGTYFFDIKMTTTYNDQVFATTFENVFELYMGPRLASGLVYVPGGQNLLVGQDDKTTAPMLFGANPDYRFELGDHTDKLRIDAATGELSMVSGYVPTEEPEIVSPTINVISNITDELVSFQDVINVYLSSEPVDIPKLTVDVFYPTMEAENTVYGYRIHTVLEGDPDIFWNNSNADAIAGEYRPDENSNQRKLVINLVKPSTAAQVPHESWCIMNSQDLSAYQFGYDVEATFYTKNRFVEYLSTDGTSPSLFKMYISSNYTGDFEAAEWTEITDELVSNIESGGAFVEENEFEGFPYPGDQGAYGFDDPDGLKDASKNGDNKYTRSVFDLSPYAGMSNVTIAFRVHTTFEGTIARAGNSNRSGQYWLSDFHIKAYEQ</sequence>
<reference evidence="1 2" key="1">
    <citation type="submission" date="2018-07" db="EMBL/GenBank/DDBJ databases">
        <title>Genomic Encyclopedia of Type Strains, Phase IV (KMG-IV): sequencing the most valuable type-strain genomes for metagenomic binning, comparative biology and taxonomic classification.</title>
        <authorList>
            <person name="Goeker M."/>
        </authorList>
    </citation>
    <scope>NUCLEOTIDE SEQUENCE [LARGE SCALE GENOMIC DNA]</scope>
    <source>
        <strain evidence="1 2">DSM 4134</strain>
    </source>
</reference>
<dbReference type="PROSITE" id="PS51257">
    <property type="entry name" value="PROKAR_LIPOPROTEIN"/>
    <property type="match status" value="1"/>
</dbReference>
<comment type="caution">
    <text evidence="1">The sequence shown here is derived from an EMBL/GenBank/DDBJ whole genome shotgun (WGS) entry which is preliminary data.</text>
</comment>
<dbReference type="Proteomes" id="UP000256779">
    <property type="component" value="Unassembled WGS sequence"/>
</dbReference>
<protein>
    <submittedName>
        <fullName evidence="1">Uncharacterized protein</fullName>
    </submittedName>
</protein>
<proteinExistence type="predicted"/>
<evidence type="ECO:0000313" key="2">
    <source>
        <dbReference type="Proteomes" id="UP000256779"/>
    </source>
</evidence>
<organism evidence="1 2">
    <name type="scientific">Marinoscillum furvescens DSM 4134</name>
    <dbReference type="NCBI Taxonomy" id="1122208"/>
    <lineage>
        <taxon>Bacteria</taxon>
        <taxon>Pseudomonadati</taxon>
        <taxon>Bacteroidota</taxon>
        <taxon>Cytophagia</taxon>
        <taxon>Cytophagales</taxon>
        <taxon>Reichenbachiellaceae</taxon>
        <taxon>Marinoscillum</taxon>
    </lineage>
</organism>
<evidence type="ECO:0000313" key="1">
    <source>
        <dbReference type="EMBL" id="REE01146.1"/>
    </source>
</evidence>
<keyword evidence="2" id="KW-1185">Reference proteome</keyword>
<dbReference type="EMBL" id="QREG01000004">
    <property type="protein sequence ID" value="REE01146.1"/>
    <property type="molecule type" value="Genomic_DNA"/>
</dbReference>
<dbReference type="AlphaFoldDB" id="A0A3D9L628"/>
<gene>
    <name evidence="1" type="ORF">C7460_104166</name>
</gene>
<dbReference type="OrthoDB" id="973913at2"/>
<dbReference type="RefSeq" id="WP_115867232.1">
    <property type="nucleotide sequence ID" value="NZ_QREG01000004.1"/>
</dbReference>